<gene>
    <name evidence="6 7" type="primary">prmA</name>
    <name evidence="7" type="ORF">PEPS_25720</name>
</gene>
<dbReference type="InterPro" id="IPR004498">
    <property type="entry name" value="Ribosomal_PrmA_MeTrfase"/>
</dbReference>
<keyword evidence="7" id="KW-0687">Ribonucleoprotein</keyword>
<feature type="binding site" evidence="6">
    <location>
        <position position="148"/>
    </location>
    <ligand>
        <name>S-adenosyl-L-methionine</name>
        <dbReference type="ChEBI" id="CHEBI:59789"/>
    </ligand>
</feature>
<dbReference type="GO" id="GO:0008168">
    <property type="term" value="F:methyltransferase activity"/>
    <property type="evidence" value="ECO:0007669"/>
    <property type="project" value="UniProtKB-KW"/>
</dbReference>
<dbReference type="NCBIfam" id="NF001785">
    <property type="entry name" value="PRK00517.2-2"/>
    <property type="match status" value="1"/>
</dbReference>
<evidence type="ECO:0000256" key="2">
    <source>
        <dbReference type="ARBA" id="ARBA00022490"/>
    </source>
</evidence>
<feature type="binding site" evidence="6">
    <location>
        <position position="127"/>
    </location>
    <ligand>
        <name>S-adenosyl-L-methionine</name>
        <dbReference type="ChEBI" id="CHEBI:59789"/>
    </ligand>
</feature>
<evidence type="ECO:0000256" key="3">
    <source>
        <dbReference type="ARBA" id="ARBA00022603"/>
    </source>
</evidence>
<evidence type="ECO:0000313" key="8">
    <source>
        <dbReference type="Proteomes" id="UP001354989"/>
    </source>
</evidence>
<keyword evidence="3 6" id="KW-0489">Methyltransferase</keyword>
<dbReference type="Gene3D" id="3.40.50.150">
    <property type="entry name" value="Vaccinia Virus protein VP39"/>
    <property type="match status" value="1"/>
</dbReference>
<dbReference type="EC" id="2.1.1.-" evidence="6"/>
<dbReference type="PIRSF" id="PIRSF000401">
    <property type="entry name" value="RPL11_MTase"/>
    <property type="match status" value="1"/>
</dbReference>
<dbReference type="GO" id="GO:0032259">
    <property type="term" value="P:methylation"/>
    <property type="evidence" value="ECO:0007669"/>
    <property type="project" value="UniProtKB-KW"/>
</dbReference>
<dbReference type="EMBL" id="AP025292">
    <property type="protein sequence ID" value="BDD00292.1"/>
    <property type="molecule type" value="Genomic_DNA"/>
</dbReference>
<dbReference type="HAMAP" id="MF_00735">
    <property type="entry name" value="Methyltr_PrmA"/>
    <property type="match status" value="1"/>
</dbReference>
<evidence type="ECO:0000256" key="1">
    <source>
        <dbReference type="ARBA" id="ARBA00009741"/>
    </source>
</evidence>
<keyword evidence="5 6" id="KW-0949">S-adenosyl-L-methionine</keyword>
<dbReference type="CDD" id="cd02440">
    <property type="entry name" value="AdoMet_MTases"/>
    <property type="match status" value="1"/>
</dbReference>
<evidence type="ECO:0000256" key="5">
    <source>
        <dbReference type="ARBA" id="ARBA00022691"/>
    </source>
</evidence>
<dbReference type="InterPro" id="IPR050078">
    <property type="entry name" value="Ribosomal_L11_MeTrfase_PrmA"/>
</dbReference>
<accession>A0ABM7VH62</accession>
<dbReference type="PANTHER" id="PTHR43648:SF1">
    <property type="entry name" value="ELECTRON TRANSFER FLAVOPROTEIN BETA SUBUNIT LYSINE METHYLTRANSFERASE"/>
    <property type="match status" value="1"/>
</dbReference>
<feature type="binding site" evidence="6">
    <location>
        <position position="213"/>
    </location>
    <ligand>
        <name>S-adenosyl-L-methionine</name>
        <dbReference type="ChEBI" id="CHEBI:59789"/>
    </ligand>
</feature>
<dbReference type="PANTHER" id="PTHR43648">
    <property type="entry name" value="ELECTRON TRANSFER FLAVOPROTEIN BETA SUBUNIT LYSINE METHYLTRANSFERASE"/>
    <property type="match status" value="1"/>
</dbReference>
<dbReference type="GO" id="GO:0005840">
    <property type="term" value="C:ribosome"/>
    <property type="evidence" value="ECO:0007669"/>
    <property type="project" value="UniProtKB-KW"/>
</dbReference>
<evidence type="ECO:0000256" key="6">
    <source>
        <dbReference type="HAMAP-Rule" id="MF_00735"/>
    </source>
</evidence>
<evidence type="ECO:0000256" key="4">
    <source>
        <dbReference type="ARBA" id="ARBA00022679"/>
    </source>
</evidence>
<evidence type="ECO:0000313" key="7">
    <source>
        <dbReference type="EMBL" id="BDD00292.1"/>
    </source>
</evidence>
<dbReference type="InterPro" id="IPR029063">
    <property type="entry name" value="SAM-dependent_MTases_sf"/>
</dbReference>
<dbReference type="Proteomes" id="UP001354989">
    <property type="component" value="Chromosome"/>
</dbReference>
<sequence>MEFIEIKVKSTPEFGEILQAELAEAAGFSSFMDNAEGFDGWAEVSAFDKAATEEVMDRYTAMTPLSYELVEIEKQNWNEEWEKNYEPIFIGDQVAIHAHFHELPKQFPYDITITPKMSFGTGHHQTTRLMIQNMLKIDHKNKSVLDAGTGTGILAIMAKQLGADVVEAYDIDEWCVENSKENYSLNDMEGFPVYQGTIAEMNFSTPFDILIANINRNILVHEMGDYSQNLKSGGHLLLSGFYEEDIPVIEEEAKKHGLTKIDYIKENNWVSVHFLKNA</sequence>
<reference evidence="7 8" key="1">
    <citation type="submission" date="2021-12" db="EMBL/GenBank/DDBJ databases">
        <title>Genome sequencing of bacteria with rrn-lacking chromosome and rrn-plasmid.</title>
        <authorList>
            <person name="Anda M."/>
            <person name="Iwasaki W."/>
        </authorList>
    </citation>
    <scope>NUCLEOTIDE SEQUENCE [LARGE SCALE GENOMIC DNA]</scope>
    <source>
        <strain evidence="7 8">NBRC 101262</strain>
    </source>
</reference>
<keyword evidence="7" id="KW-0689">Ribosomal protein</keyword>
<dbReference type="RefSeq" id="WP_338397245.1">
    <property type="nucleotide sequence ID" value="NZ_AP025292.1"/>
</dbReference>
<name>A0ABM7VH62_9BACT</name>
<keyword evidence="2 6" id="KW-0963">Cytoplasm</keyword>
<dbReference type="Pfam" id="PF06325">
    <property type="entry name" value="PrmA"/>
    <property type="match status" value="1"/>
</dbReference>
<organism evidence="7 8">
    <name type="scientific">Persicobacter psychrovividus</name>
    <dbReference type="NCBI Taxonomy" id="387638"/>
    <lineage>
        <taxon>Bacteria</taxon>
        <taxon>Pseudomonadati</taxon>
        <taxon>Bacteroidota</taxon>
        <taxon>Cytophagia</taxon>
        <taxon>Cytophagales</taxon>
        <taxon>Persicobacteraceae</taxon>
        <taxon>Persicobacter</taxon>
    </lineage>
</organism>
<comment type="similarity">
    <text evidence="1 6">Belongs to the methyltransferase superfamily. PrmA family.</text>
</comment>
<keyword evidence="8" id="KW-1185">Reference proteome</keyword>
<feature type="binding site" evidence="6">
    <location>
        <position position="170"/>
    </location>
    <ligand>
        <name>S-adenosyl-L-methionine</name>
        <dbReference type="ChEBI" id="CHEBI:59789"/>
    </ligand>
</feature>
<proteinExistence type="inferred from homology"/>
<comment type="catalytic activity">
    <reaction evidence="6">
        <text>L-lysyl-[protein] + 3 S-adenosyl-L-methionine = N(6),N(6),N(6)-trimethyl-L-lysyl-[protein] + 3 S-adenosyl-L-homocysteine + 3 H(+)</text>
        <dbReference type="Rhea" id="RHEA:54192"/>
        <dbReference type="Rhea" id="RHEA-COMP:9752"/>
        <dbReference type="Rhea" id="RHEA-COMP:13826"/>
        <dbReference type="ChEBI" id="CHEBI:15378"/>
        <dbReference type="ChEBI" id="CHEBI:29969"/>
        <dbReference type="ChEBI" id="CHEBI:57856"/>
        <dbReference type="ChEBI" id="CHEBI:59789"/>
        <dbReference type="ChEBI" id="CHEBI:61961"/>
    </reaction>
</comment>
<comment type="function">
    <text evidence="6">Methylates ribosomal protein L11.</text>
</comment>
<keyword evidence="4 6" id="KW-0808">Transferase</keyword>
<comment type="subcellular location">
    <subcellularLocation>
        <location evidence="6">Cytoplasm</location>
    </subcellularLocation>
</comment>
<dbReference type="SUPFAM" id="SSF53335">
    <property type="entry name" value="S-adenosyl-L-methionine-dependent methyltransferases"/>
    <property type="match status" value="1"/>
</dbReference>
<protein>
    <recommendedName>
        <fullName evidence="6">Ribosomal protein L11 methyltransferase</fullName>
        <shortName evidence="6">L11 Mtase</shortName>
        <ecNumber evidence="6">2.1.1.-</ecNumber>
    </recommendedName>
</protein>